<dbReference type="EMBL" id="JAGSOV010000039">
    <property type="protein sequence ID" value="MCO1657071.1"/>
    <property type="molecule type" value="Genomic_DNA"/>
</dbReference>
<dbReference type="RefSeq" id="WP_252440406.1">
    <property type="nucleotide sequence ID" value="NZ_JAGSOV010000039.1"/>
</dbReference>
<dbReference type="NCBIfam" id="TIGR03619">
    <property type="entry name" value="F420_Rv2161c"/>
    <property type="match status" value="1"/>
</dbReference>
<reference evidence="2" key="1">
    <citation type="submission" date="2021-04" db="EMBL/GenBank/DDBJ databases">
        <title>Pseudonocardia sp. nov., isolated from sandy soil of mangrove forest.</title>
        <authorList>
            <person name="Zan Z."/>
            <person name="Huang R."/>
            <person name="Liu W."/>
        </authorList>
    </citation>
    <scope>NUCLEOTIDE SEQUENCE</scope>
    <source>
        <strain evidence="2">S2-4</strain>
    </source>
</reference>
<organism evidence="2 3">
    <name type="scientific">Pseudonocardia humida</name>
    <dbReference type="NCBI Taxonomy" id="2800819"/>
    <lineage>
        <taxon>Bacteria</taxon>
        <taxon>Bacillati</taxon>
        <taxon>Actinomycetota</taxon>
        <taxon>Actinomycetes</taxon>
        <taxon>Pseudonocardiales</taxon>
        <taxon>Pseudonocardiaceae</taxon>
        <taxon>Pseudonocardia</taxon>
    </lineage>
</organism>
<dbReference type="Pfam" id="PF00296">
    <property type="entry name" value="Bac_luciferase"/>
    <property type="match status" value="1"/>
</dbReference>
<protein>
    <submittedName>
        <fullName evidence="2">LLM class F420-dependent oxidoreductase</fullName>
    </submittedName>
</protein>
<sequence>MKFGLTHANTGRFVRPAAAAGLARAAEAAGFESLWTVEHVVLPTVYEPNYPETPDGRFPFEVTREIADPLIWMTHAGAVTERILLGTAVLVLPQRNPLVTAKEVATLDVLTGGRVLLGVGAGWLREEFAALGADYAGRGTRLTESIQAMRALWTGRAAGYQGTTTAFADVVCSPAPIRGTVPIHVGGYSVPAAVRAGRHGDGFFPGGYGDRARLHALITRARQEAAGAGRDPDALEITARWTKDPAGLTDTAALHELAEIGVDRVMVPAAAFDRSDDRPGDDRQDDDRLAADLADFGDRMIGQFA</sequence>
<name>A0ABT1A237_9PSEU</name>
<feature type="domain" description="Luciferase-like" evidence="1">
    <location>
        <begin position="14"/>
        <end position="240"/>
    </location>
</feature>
<evidence type="ECO:0000259" key="1">
    <source>
        <dbReference type="Pfam" id="PF00296"/>
    </source>
</evidence>
<gene>
    <name evidence="2" type="ORF">KDL28_18585</name>
</gene>
<dbReference type="InterPro" id="IPR036661">
    <property type="entry name" value="Luciferase-like_sf"/>
</dbReference>
<dbReference type="PANTHER" id="PTHR43244:SF2">
    <property type="entry name" value="CONSERVED HYPOTHETICAL ALANINE AND PROLINE-RICH PROTEIN"/>
    <property type="match status" value="1"/>
</dbReference>
<dbReference type="InterPro" id="IPR019921">
    <property type="entry name" value="Lucif-like_OxRdtase_Rv2161c"/>
</dbReference>
<dbReference type="Gene3D" id="3.20.20.30">
    <property type="entry name" value="Luciferase-like domain"/>
    <property type="match status" value="1"/>
</dbReference>
<dbReference type="Proteomes" id="UP001165283">
    <property type="component" value="Unassembled WGS sequence"/>
</dbReference>
<keyword evidence="3" id="KW-1185">Reference proteome</keyword>
<accession>A0ABT1A237</accession>
<dbReference type="InterPro" id="IPR011251">
    <property type="entry name" value="Luciferase-like_dom"/>
</dbReference>
<dbReference type="SUPFAM" id="SSF51679">
    <property type="entry name" value="Bacterial luciferase-like"/>
    <property type="match status" value="1"/>
</dbReference>
<comment type="caution">
    <text evidence="2">The sequence shown here is derived from an EMBL/GenBank/DDBJ whole genome shotgun (WGS) entry which is preliminary data.</text>
</comment>
<evidence type="ECO:0000313" key="3">
    <source>
        <dbReference type="Proteomes" id="UP001165283"/>
    </source>
</evidence>
<dbReference type="PANTHER" id="PTHR43244">
    <property type="match status" value="1"/>
</dbReference>
<evidence type="ECO:0000313" key="2">
    <source>
        <dbReference type="EMBL" id="MCO1657071.1"/>
    </source>
</evidence>
<proteinExistence type="predicted"/>
<dbReference type="InterPro" id="IPR050564">
    <property type="entry name" value="F420-G6PD/mer"/>
</dbReference>